<dbReference type="InterPro" id="IPR002052">
    <property type="entry name" value="DNA_methylase_N6_adenine_CS"/>
</dbReference>
<comment type="caution">
    <text evidence="8">The sequence shown here is derived from an EMBL/GenBank/DDBJ whole genome shotgun (WGS) entry which is preliminary data.</text>
</comment>
<keyword evidence="1 5" id="KW-0489">Methyltransferase</keyword>
<dbReference type="OrthoDB" id="9800643at2"/>
<dbReference type="EC" id="2.1.1.297" evidence="5"/>
<dbReference type="Gene3D" id="1.10.8.10">
    <property type="entry name" value="DNA helicase RuvA subunit, C-terminal domain"/>
    <property type="match status" value="1"/>
</dbReference>
<evidence type="ECO:0000259" key="6">
    <source>
        <dbReference type="Pfam" id="PF05175"/>
    </source>
</evidence>
<dbReference type="GO" id="GO:0003676">
    <property type="term" value="F:nucleic acid binding"/>
    <property type="evidence" value="ECO:0007669"/>
    <property type="project" value="InterPro"/>
</dbReference>
<dbReference type="InterPro" id="IPR004556">
    <property type="entry name" value="HemK-like"/>
</dbReference>
<dbReference type="EMBL" id="ACJM01000007">
    <property type="protein sequence ID" value="EEG77582.1"/>
    <property type="molecule type" value="Genomic_DNA"/>
</dbReference>
<evidence type="ECO:0000256" key="3">
    <source>
        <dbReference type="ARBA" id="ARBA00022691"/>
    </source>
</evidence>
<dbReference type="PANTHER" id="PTHR18895:SF74">
    <property type="entry name" value="MTRF1L RELEASE FACTOR GLUTAMINE METHYLTRANSFERASE"/>
    <property type="match status" value="1"/>
</dbReference>
<dbReference type="Pfam" id="PF05175">
    <property type="entry name" value="MTS"/>
    <property type="match status" value="1"/>
</dbReference>
<feature type="domain" description="Release factor glutamine methyltransferase N-terminal" evidence="7">
    <location>
        <begin position="7"/>
        <end position="77"/>
    </location>
</feature>
<dbReference type="STRING" id="555088.DealDRAFT_1705"/>
<feature type="binding site" evidence="5">
    <location>
        <position position="189"/>
    </location>
    <ligand>
        <name>S-adenosyl-L-methionine</name>
        <dbReference type="ChEBI" id="CHEBI:59789"/>
    </ligand>
</feature>
<dbReference type="Proteomes" id="UP000006443">
    <property type="component" value="Unassembled WGS sequence"/>
</dbReference>
<dbReference type="eggNOG" id="COG2890">
    <property type="taxonomic scope" value="Bacteria"/>
</dbReference>
<dbReference type="InterPro" id="IPR029063">
    <property type="entry name" value="SAM-dependent_MTases_sf"/>
</dbReference>
<evidence type="ECO:0000259" key="7">
    <source>
        <dbReference type="Pfam" id="PF17827"/>
    </source>
</evidence>
<dbReference type="CDD" id="cd02440">
    <property type="entry name" value="AdoMet_MTases"/>
    <property type="match status" value="1"/>
</dbReference>
<keyword evidence="3 5" id="KW-0949">S-adenosyl-L-methionine</keyword>
<feature type="domain" description="Methyltransferase small" evidence="6">
    <location>
        <begin position="106"/>
        <end position="195"/>
    </location>
</feature>
<accession>C0GGF2</accession>
<dbReference type="GO" id="GO:0032259">
    <property type="term" value="P:methylation"/>
    <property type="evidence" value="ECO:0007669"/>
    <property type="project" value="UniProtKB-KW"/>
</dbReference>
<comment type="caution">
    <text evidence="5">Lacks conserved residue(s) required for the propagation of feature annotation.</text>
</comment>
<dbReference type="PANTHER" id="PTHR18895">
    <property type="entry name" value="HEMK METHYLTRANSFERASE"/>
    <property type="match status" value="1"/>
</dbReference>
<dbReference type="Gene3D" id="3.40.50.150">
    <property type="entry name" value="Vaccinia Virus protein VP39"/>
    <property type="match status" value="1"/>
</dbReference>
<dbReference type="SUPFAM" id="SSF53335">
    <property type="entry name" value="S-adenosyl-L-methionine-dependent methyltransferases"/>
    <property type="match status" value="1"/>
</dbReference>
<evidence type="ECO:0000256" key="1">
    <source>
        <dbReference type="ARBA" id="ARBA00022603"/>
    </source>
</evidence>
<gene>
    <name evidence="5" type="primary">prmC</name>
    <name evidence="8" type="ORF">DealDRAFT_1705</name>
</gene>
<dbReference type="Pfam" id="PF17827">
    <property type="entry name" value="PrmC_N"/>
    <property type="match status" value="1"/>
</dbReference>
<reference evidence="8 9" key="1">
    <citation type="submission" date="2009-02" db="EMBL/GenBank/DDBJ databases">
        <title>Sequencing of the draft genome and assembly of Dethiobacter alkaliphilus AHT 1.</title>
        <authorList>
            <consortium name="US DOE Joint Genome Institute (JGI-PGF)"/>
            <person name="Lucas S."/>
            <person name="Copeland A."/>
            <person name="Lapidus A."/>
            <person name="Glavina del Rio T."/>
            <person name="Dalin E."/>
            <person name="Tice H."/>
            <person name="Bruce D."/>
            <person name="Goodwin L."/>
            <person name="Pitluck S."/>
            <person name="Larimer F."/>
            <person name="Land M.L."/>
            <person name="Hauser L."/>
            <person name="Muyzer G."/>
        </authorList>
    </citation>
    <scope>NUCLEOTIDE SEQUENCE [LARGE SCALE GENOMIC DNA]</scope>
    <source>
        <strain evidence="8 9">AHT 1</strain>
    </source>
</reference>
<feature type="binding site" evidence="5">
    <location>
        <position position="145"/>
    </location>
    <ligand>
        <name>S-adenosyl-L-methionine</name>
        <dbReference type="ChEBI" id="CHEBI:59789"/>
    </ligand>
</feature>
<comment type="catalytic activity">
    <reaction evidence="4 5">
        <text>L-glutaminyl-[peptide chain release factor] + S-adenosyl-L-methionine = N(5)-methyl-L-glutaminyl-[peptide chain release factor] + S-adenosyl-L-homocysteine + H(+)</text>
        <dbReference type="Rhea" id="RHEA:42896"/>
        <dbReference type="Rhea" id="RHEA-COMP:10271"/>
        <dbReference type="Rhea" id="RHEA-COMP:10272"/>
        <dbReference type="ChEBI" id="CHEBI:15378"/>
        <dbReference type="ChEBI" id="CHEBI:30011"/>
        <dbReference type="ChEBI" id="CHEBI:57856"/>
        <dbReference type="ChEBI" id="CHEBI:59789"/>
        <dbReference type="ChEBI" id="CHEBI:61891"/>
        <dbReference type="EC" id="2.1.1.297"/>
    </reaction>
</comment>
<evidence type="ECO:0000256" key="2">
    <source>
        <dbReference type="ARBA" id="ARBA00022679"/>
    </source>
</evidence>
<dbReference type="NCBIfam" id="TIGR03534">
    <property type="entry name" value="RF_mod_PrmC"/>
    <property type="match status" value="1"/>
</dbReference>
<feature type="binding site" evidence="5">
    <location>
        <begin position="189"/>
        <end position="192"/>
    </location>
    <ligand>
        <name>substrate</name>
    </ligand>
</feature>
<evidence type="ECO:0000256" key="5">
    <source>
        <dbReference type="HAMAP-Rule" id="MF_02126"/>
    </source>
</evidence>
<dbReference type="InterPro" id="IPR040758">
    <property type="entry name" value="PrmC_N"/>
</dbReference>
<dbReference type="GO" id="GO:0102559">
    <property type="term" value="F:peptide chain release factor N(5)-glutamine methyltransferase activity"/>
    <property type="evidence" value="ECO:0007669"/>
    <property type="project" value="UniProtKB-EC"/>
</dbReference>
<keyword evidence="2 5" id="KW-0808">Transferase</keyword>
<dbReference type="RefSeq" id="WP_008516603.1">
    <property type="nucleotide sequence ID" value="NZ_ACJM01000007.1"/>
</dbReference>
<proteinExistence type="inferred from homology"/>
<dbReference type="InterPro" id="IPR019874">
    <property type="entry name" value="RF_methyltr_PrmC"/>
</dbReference>
<dbReference type="InterPro" id="IPR050320">
    <property type="entry name" value="N5-glutamine_MTase"/>
</dbReference>
<dbReference type="PROSITE" id="PS00092">
    <property type="entry name" value="N6_MTASE"/>
    <property type="match status" value="1"/>
</dbReference>
<evidence type="ECO:0000256" key="4">
    <source>
        <dbReference type="ARBA" id="ARBA00048391"/>
    </source>
</evidence>
<comment type="function">
    <text evidence="5">Methylates the class 1 translation termination release factors RF1/PrfA and RF2/PrfB on the glutamine residue of the universally conserved GGQ motif.</text>
</comment>
<comment type="similarity">
    <text evidence="5">Belongs to the protein N5-glutamine methyltransferase family. PrmC subfamily.</text>
</comment>
<dbReference type="AlphaFoldDB" id="C0GGF2"/>
<evidence type="ECO:0000313" key="8">
    <source>
        <dbReference type="EMBL" id="EEG77582.1"/>
    </source>
</evidence>
<organism evidence="8 9">
    <name type="scientific">Dethiobacter alkaliphilus AHT 1</name>
    <dbReference type="NCBI Taxonomy" id="555088"/>
    <lineage>
        <taxon>Bacteria</taxon>
        <taxon>Bacillati</taxon>
        <taxon>Bacillota</taxon>
        <taxon>Dethiobacteria</taxon>
        <taxon>Dethiobacterales</taxon>
        <taxon>Dethiobacteraceae</taxon>
        <taxon>Dethiobacter</taxon>
    </lineage>
</organism>
<dbReference type="HAMAP" id="MF_02126">
    <property type="entry name" value="RF_methyltr_PrmC"/>
    <property type="match status" value="1"/>
</dbReference>
<evidence type="ECO:0000313" key="9">
    <source>
        <dbReference type="Proteomes" id="UP000006443"/>
    </source>
</evidence>
<sequence length="283" mass="30850">MSITIKEALQRASFQLRDQGFDRPRREAQFLLTALLGCDAAWLYAHDQEKLTAPQWAEFQAWLARRATGEPFAYLAGQKEFMGLCFAVTPDVLIPRPETEFLVEAVAEELQAHTSPRILEIGAGSGAVAVSLAKLLPKARVVAVDVSQAALEIAQKNAARHGVAGRVEFLAGDLYAPVADEYFDAVVSNPPYISAADILKLQCDVKDFEPRLALCGGEDGLDFYRRLTGELDVLSNRPKMLAFEVGMGQAQAVAALCLKAGYENTRQIKDLAGIDRIITAKLA</sequence>
<dbReference type="InterPro" id="IPR007848">
    <property type="entry name" value="Small_mtfrase_dom"/>
</dbReference>
<keyword evidence="9" id="KW-1185">Reference proteome</keyword>
<dbReference type="NCBIfam" id="TIGR00536">
    <property type="entry name" value="hemK_fam"/>
    <property type="match status" value="1"/>
</dbReference>
<feature type="binding site" evidence="5">
    <location>
        <begin position="122"/>
        <end position="126"/>
    </location>
    <ligand>
        <name>S-adenosyl-L-methionine</name>
        <dbReference type="ChEBI" id="CHEBI:59789"/>
    </ligand>
</feature>
<name>C0GGF2_DETAL</name>
<protein>
    <recommendedName>
        <fullName evidence="5">Release factor glutamine methyltransferase</fullName>
        <shortName evidence="5">RF MTase</shortName>
        <ecNumber evidence="5">2.1.1.297</ecNumber>
    </recommendedName>
    <alternativeName>
        <fullName evidence="5">N5-glutamine methyltransferase PrmC</fullName>
    </alternativeName>
    <alternativeName>
        <fullName evidence="5">Protein-(glutamine-N5) MTase PrmC</fullName>
    </alternativeName>
    <alternativeName>
        <fullName evidence="5">Protein-glutamine N-methyltransferase PrmC</fullName>
    </alternativeName>
</protein>